<comment type="caution">
    <text evidence="2">The sequence shown here is derived from an EMBL/GenBank/DDBJ whole genome shotgun (WGS) entry which is preliminary data.</text>
</comment>
<feature type="transmembrane region" description="Helical" evidence="1">
    <location>
        <begin position="18"/>
        <end position="37"/>
    </location>
</feature>
<dbReference type="Proteomes" id="UP001296706">
    <property type="component" value="Unassembled WGS sequence"/>
</dbReference>
<keyword evidence="1" id="KW-1133">Transmembrane helix</keyword>
<feature type="transmembrane region" description="Helical" evidence="1">
    <location>
        <begin position="270"/>
        <end position="291"/>
    </location>
</feature>
<feature type="transmembrane region" description="Helical" evidence="1">
    <location>
        <begin position="146"/>
        <end position="164"/>
    </location>
</feature>
<feature type="transmembrane region" description="Helical" evidence="1">
    <location>
        <begin position="243"/>
        <end position="263"/>
    </location>
</feature>
<dbReference type="Pfam" id="PF04657">
    <property type="entry name" value="DMT_YdcZ"/>
    <property type="match status" value="2"/>
</dbReference>
<keyword evidence="3" id="KW-1185">Reference proteome</keyword>
<feature type="transmembrane region" description="Helical" evidence="1">
    <location>
        <begin position="115"/>
        <end position="134"/>
    </location>
</feature>
<dbReference type="InterPro" id="IPR006750">
    <property type="entry name" value="YdcZ"/>
</dbReference>
<feature type="transmembrane region" description="Helical" evidence="1">
    <location>
        <begin position="207"/>
        <end position="231"/>
    </location>
</feature>
<accession>A0ABX1RIF0</accession>
<organism evidence="2 3">
    <name type="scientific">Pseudonocardia xinjiangensis</name>
    <dbReference type="NCBI Taxonomy" id="75289"/>
    <lineage>
        <taxon>Bacteria</taxon>
        <taxon>Bacillati</taxon>
        <taxon>Actinomycetota</taxon>
        <taxon>Actinomycetes</taxon>
        <taxon>Pseudonocardiales</taxon>
        <taxon>Pseudonocardiaceae</taxon>
        <taxon>Pseudonocardia</taxon>
    </lineage>
</organism>
<feature type="transmembrane region" description="Helical" evidence="1">
    <location>
        <begin position="91"/>
        <end position="109"/>
    </location>
</feature>
<dbReference type="EMBL" id="JAAXKY010000057">
    <property type="protein sequence ID" value="NMH79013.1"/>
    <property type="molecule type" value="Genomic_DNA"/>
</dbReference>
<proteinExistence type="predicted"/>
<evidence type="ECO:0000313" key="3">
    <source>
        <dbReference type="Proteomes" id="UP001296706"/>
    </source>
</evidence>
<keyword evidence="1" id="KW-0472">Membrane</keyword>
<gene>
    <name evidence="2" type="ORF">HF577_18210</name>
</gene>
<feature type="transmembrane region" description="Helical" evidence="1">
    <location>
        <begin position="176"/>
        <end position="195"/>
    </location>
</feature>
<name>A0ABX1RIF0_9PSEU</name>
<keyword evidence="1" id="KW-0812">Transmembrane</keyword>
<reference evidence="2 3" key="1">
    <citation type="submission" date="2020-04" db="EMBL/GenBank/DDBJ databases">
        <authorList>
            <person name="Klaysubun C."/>
            <person name="Duangmal K."/>
            <person name="Lipun K."/>
        </authorList>
    </citation>
    <scope>NUCLEOTIDE SEQUENCE [LARGE SCALE GENOMIC DNA]</scope>
    <source>
        <strain evidence="2 3">JCM 11839</strain>
    </source>
</reference>
<evidence type="ECO:0000256" key="1">
    <source>
        <dbReference type="SAM" id="Phobius"/>
    </source>
</evidence>
<sequence>MSALDEEIEPRSRGRSRVVAIGAAVAAGAGLAVQARLNGELGARLGDGVAASLASTTVGVLVLLALVPTVATGRRGLRFVGAALRTGSLRWWHCCGGVGGALFVAGQGVSVGTLGVAVFTVAVVGGTAVGSLVADRSGLGPGGRHPITTARIGGAAACVAAVAIAAHDRLGSRGTVLLLGLPLLAGVAAAVQSALNGRVGAAARSPWPATLVSFVVAEVALGLALLVVLAVRGVPAGRLPAEPWLYAAGLVGIVVIATAAHFVGRIGVLVFSLAGIAGQLLGALALDALTAGPRPSVATWIGTAVTFGAVALAARPSSRREPRA</sequence>
<dbReference type="RefSeq" id="WP_169397078.1">
    <property type="nucleotide sequence ID" value="NZ_BAAAJH010000008.1"/>
</dbReference>
<protein>
    <submittedName>
        <fullName evidence="2">EamA-like transporter family protein</fullName>
    </submittedName>
</protein>
<evidence type="ECO:0000313" key="2">
    <source>
        <dbReference type="EMBL" id="NMH79013.1"/>
    </source>
</evidence>
<feature type="transmembrane region" description="Helical" evidence="1">
    <location>
        <begin position="49"/>
        <end position="71"/>
    </location>
</feature>
<dbReference type="PANTHER" id="PTHR34821">
    <property type="entry name" value="INNER MEMBRANE PROTEIN YDCZ"/>
    <property type="match status" value="1"/>
</dbReference>
<dbReference type="PANTHER" id="PTHR34821:SF2">
    <property type="entry name" value="INNER MEMBRANE PROTEIN YDCZ"/>
    <property type="match status" value="1"/>
</dbReference>
<feature type="transmembrane region" description="Helical" evidence="1">
    <location>
        <begin position="297"/>
        <end position="314"/>
    </location>
</feature>